<dbReference type="AlphaFoldDB" id="A0A2J8XXW1"/>
<evidence type="ECO:0000313" key="2">
    <source>
        <dbReference type="EMBL" id="PNJ86864.1"/>
    </source>
</evidence>
<comment type="caution">
    <text evidence="1">The sequence shown here is derived from an EMBL/GenBank/DDBJ whole genome shotgun (WGS) entry which is preliminary data.</text>
</comment>
<sequence length="40" mass="3949">MAAAVAVEAAAPMGALWGLVHDFVMGQQEGPADQVAAGPL</sequence>
<protein>
    <submittedName>
        <fullName evidence="1 2">MMS19 isoform 1</fullName>
    </submittedName>
</protein>
<proteinExistence type="predicted"/>
<accession>A0A2J8XXW1</accession>
<dbReference type="EMBL" id="NDHI03003286">
    <property type="protein sequence ID" value="PNJ86864.1"/>
    <property type="molecule type" value="Genomic_DNA"/>
</dbReference>
<name>A0A2J8XXW1_PONAB</name>
<organism evidence="1">
    <name type="scientific">Pongo abelii</name>
    <name type="common">Sumatran orangutan</name>
    <name type="synonym">Pongo pygmaeus abelii</name>
    <dbReference type="NCBI Taxonomy" id="9601"/>
    <lineage>
        <taxon>Eukaryota</taxon>
        <taxon>Metazoa</taxon>
        <taxon>Chordata</taxon>
        <taxon>Craniata</taxon>
        <taxon>Vertebrata</taxon>
        <taxon>Euteleostomi</taxon>
        <taxon>Mammalia</taxon>
        <taxon>Eutheria</taxon>
        <taxon>Euarchontoglires</taxon>
        <taxon>Primates</taxon>
        <taxon>Haplorrhini</taxon>
        <taxon>Catarrhini</taxon>
        <taxon>Hominidae</taxon>
        <taxon>Pongo</taxon>
    </lineage>
</organism>
<reference evidence="1" key="1">
    <citation type="submission" date="2017-12" db="EMBL/GenBank/DDBJ databases">
        <title>High-resolution comparative analysis of great ape genomes.</title>
        <authorList>
            <person name="Pollen A."/>
            <person name="Hastie A."/>
            <person name="Hormozdiari F."/>
            <person name="Dougherty M."/>
            <person name="Liu R."/>
            <person name="Chaisson M."/>
            <person name="Hoppe E."/>
            <person name="Hill C."/>
            <person name="Pang A."/>
            <person name="Hillier L."/>
            <person name="Baker C."/>
            <person name="Armstrong J."/>
            <person name="Shendure J."/>
            <person name="Paten B."/>
            <person name="Wilson R."/>
            <person name="Chao H."/>
            <person name="Schneider V."/>
            <person name="Ventura M."/>
            <person name="Kronenberg Z."/>
            <person name="Murali S."/>
            <person name="Gordon D."/>
            <person name="Cantsilieris S."/>
            <person name="Munson K."/>
            <person name="Nelson B."/>
            <person name="Raja A."/>
            <person name="Underwood J."/>
            <person name="Diekhans M."/>
            <person name="Fiddes I."/>
            <person name="Haussler D."/>
            <person name="Eichler E."/>
        </authorList>
    </citation>
    <scope>NUCLEOTIDE SEQUENCE [LARGE SCALE GENOMIC DNA]</scope>
    <source>
        <strain evidence="1">Susie</strain>
    </source>
</reference>
<gene>
    <name evidence="1" type="ORF">CR201_G0023438</name>
</gene>
<dbReference type="EMBL" id="NDHI03003286">
    <property type="protein sequence ID" value="PNJ86855.1"/>
    <property type="molecule type" value="Genomic_DNA"/>
</dbReference>
<evidence type="ECO:0000313" key="1">
    <source>
        <dbReference type="EMBL" id="PNJ86855.1"/>
    </source>
</evidence>